<keyword evidence="5" id="KW-0418">Kinase</keyword>
<dbReference type="PANTHER" id="PTHR43711">
    <property type="entry name" value="TWO-COMPONENT HISTIDINE KINASE"/>
    <property type="match status" value="1"/>
</dbReference>
<name>A0A369A4H3_9FLAO</name>
<dbReference type="InterPro" id="IPR050736">
    <property type="entry name" value="Sensor_HK_Regulatory"/>
</dbReference>
<proteinExistence type="predicted"/>
<evidence type="ECO:0000256" key="4">
    <source>
        <dbReference type="ARBA" id="ARBA00022679"/>
    </source>
</evidence>
<dbReference type="CDD" id="cd00075">
    <property type="entry name" value="HATPase"/>
    <property type="match status" value="1"/>
</dbReference>
<dbReference type="InterPro" id="IPR003661">
    <property type="entry name" value="HisK_dim/P_dom"/>
</dbReference>
<dbReference type="SUPFAM" id="SSF55785">
    <property type="entry name" value="PYP-like sensor domain (PAS domain)"/>
    <property type="match status" value="1"/>
</dbReference>
<comment type="caution">
    <text evidence="8">The sequence shown here is derived from an EMBL/GenBank/DDBJ whole genome shotgun (WGS) entry which is preliminary data.</text>
</comment>
<dbReference type="InterPro" id="IPR000014">
    <property type="entry name" value="PAS"/>
</dbReference>
<dbReference type="SUPFAM" id="SSF55874">
    <property type="entry name" value="ATPase domain of HSP90 chaperone/DNA topoisomerase II/histidine kinase"/>
    <property type="match status" value="1"/>
</dbReference>
<keyword evidence="4" id="KW-0808">Transferase</keyword>
<dbReference type="EMBL" id="QPJS01000003">
    <property type="protein sequence ID" value="RCX03246.1"/>
    <property type="molecule type" value="Genomic_DNA"/>
</dbReference>
<comment type="catalytic activity">
    <reaction evidence="1">
        <text>ATP + protein L-histidine = ADP + protein N-phospho-L-histidine.</text>
        <dbReference type="EC" id="2.7.13.3"/>
    </reaction>
</comment>
<keyword evidence="6" id="KW-0902">Two-component regulatory system</keyword>
<evidence type="ECO:0000256" key="2">
    <source>
        <dbReference type="ARBA" id="ARBA00012438"/>
    </source>
</evidence>
<dbReference type="FunFam" id="3.30.565.10:FF:000006">
    <property type="entry name" value="Sensor histidine kinase WalK"/>
    <property type="match status" value="1"/>
</dbReference>
<dbReference type="InterPro" id="IPR004358">
    <property type="entry name" value="Sig_transdc_His_kin-like_C"/>
</dbReference>
<dbReference type="Gene3D" id="3.30.565.10">
    <property type="entry name" value="Histidine kinase-like ATPase, C-terminal domain"/>
    <property type="match status" value="1"/>
</dbReference>
<dbReference type="InterPro" id="IPR036097">
    <property type="entry name" value="HisK_dim/P_sf"/>
</dbReference>
<dbReference type="SUPFAM" id="SSF47384">
    <property type="entry name" value="Homodimeric domain of signal transducing histidine kinase"/>
    <property type="match status" value="1"/>
</dbReference>
<evidence type="ECO:0000259" key="7">
    <source>
        <dbReference type="PROSITE" id="PS50109"/>
    </source>
</evidence>
<evidence type="ECO:0000256" key="1">
    <source>
        <dbReference type="ARBA" id="ARBA00000085"/>
    </source>
</evidence>
<dbReference type="Gene3D" id="3.30.450.20">
    <property type="entry name" value="PAS domain"/>
    <property type="match status" value="1"/>
</dbReference>
<dbReference type="Pfam" id="PF00512">
    <property type="entry name" value="HisKA"/>
    <property type="match status" value="1"/>
</dbReference>
<dbReference type="Pfam" id="PF02518">
    <property type="entry name" value="HATPase_c"/>
    <property type="match status" value="1"/>
</dbReference>
<reference evidence="8 9" key="1">
    <citation type="submission" date="2018-07" db="EMBL/GenBank/DDBJ databases">
        <title>Genomic Encyclopedia of Type Strains, Phase IV (KMG-IV): sequencing the most valuable type-strain genomes for metagenomic binning, comparative biology and taxonomic classification.</title>
        <authorList>
            <person name="Goeker M."/>
        </authorList>
    </citation>
    <scope>NUCLEOTIDE SEQUENCE [LARGE SCALE GENOMIC DNA]</scope>
    <source>
        <strain evidence="8 9">DSM 21410</strain>
    </source>
</reference>
<dbReference type="SMART" id="SM00387">
    <property type="entry name" value="HATPase_c"/>
    <property type="match status" value="1"/>
</dbReference>
<dbReference type="Gene3D" id="1.10.287.130">
    <property type="match status" value="1"/>
</dbReference>
<organism evidence="8 9">
    <name type="scientific">Schleiferia thermophila</name>
    <dbReference type="NCBI Taxonomy" id="884107"/>
    <lineage>
        <taxon>Bacteria</taxon>
        <taxon>Pseudomonadati</taxon>
        <taxon>Bacteroidota</taxon>
        <taxon>Flavobacteriia</taxon>
        <taxon>Flavobacteriales</taxon>
        <taxon>Schleiferiaceae</taxon>
        <taxon>Schleiferia</taxon>
    </lineage>
</organism>
<dbReference type="InterPro" id="IPR013656">
    <property type="entry name" value="PAS_4"/>
</dbReference>
<dbReference type="PRINTS" id="PR00344">
    <property type="entry name" value="BCTRLSENSOR"/>
</dbReference>
<dbReference type="GO" id="GO:0000155">
    <property type="term" value="F:phosphorelay sensor kinase activity"/>
    <property type="evidence" value="ECO:0007669"/>
    <property type="project" value="InterPro"/>
</dbReference>
<dbReference type="EC" id="2.7.13.3" evidence="2"/>
<dbReference type="NCBIfam" id="TIGR00229">
    <property type="entry name" value="sensory_box"/>
    <property type="match status" value="1"/>
</dbReference>
<sequence length="488" mass="56774">MTPTPEKKYTFKIKIIRDEFDTISDFYITEMDDEALELLNINEKIQLPMSYKLLESKYNFNSTFFQMFVSNLDASPFGNFYFYNRPYEEVIYKIHYELKGDQQHVYVSADDKVTLREFEEINELRYFYENVFFNSSDAIFLIEYKNGEFRYITTNKIHRIKTGISFEMIHNKTPRELVGDELGTILENNYKQALTTDETITYEEYLELPGGPRYWQTHLKKLVIPKSNRIIILGTARDITELKHKQKKNLELIKQLKEANQIKDKFFTIIAHDLKNPLYNSQAISDLLYHNYDMVSTEEIKGYLKLLNLSLKNASELLNNLLTWASNQLNGLKIQPTPVILSKVLEKVLEGFDINIREKNLIIHTENLKEIILYCDENSLYFILRNLLSNAIKFSHKDGKIHISARFADDMVQITIRDEGIGMNENVKKNLFSLATTSSKGTSGEKGSGLGLVLVKELVDKNQGQIAFESQEGKGTTFYITLKAYKKE</sequence>
<dbReference type="SMART" id="SM00388">
    <property type="entry name" value="HisKA"/>
    <property type="match status" value="1"/>
</dbReference>
<evidence type="ECO:0000313" key="9">
    <source>
        <dbReference type="Proteomes" id="UP000253517"/>
    </source>
</evidence>
<dbReference type="PROSITE" id="PS50109">
    <property type="entry name" value="HIS_KIN"/>
    <property type="match status" value="1"/>
</dbReference>
<keyword evidence="9" id="KW-1185">Reference proteome</keyword>
<accession>A0A369A4H3</accession>
<protein>
    <recommendedName>
        <fullName evidence="2">histidine kinase</fullName>
        <ecNumber evidence="2">2.7.13.3</ecNumber>
    </recommendedName>
</protein>
<dbReference type="InterPro" id="IPR035965">
    <property type="entry name" value="PAS-like_dom_sf"/>
</dbReference>
<dbReference type="PANTHER" id="PTHR43711:SF26">
    <property type="entry name" value="SENSOR HISTIDINE KINASE RCSC"/>
    <property type="match status" value="1"/>
</dbReference>
<dbReference type="AlphaFoldDB" id="A0A369A4H3"/>
<evidence type="ECO:0000256" key="6">
    <source>
        <dbReference type="ARBA" id="ARBA00023012"/>
    </source>
</evidence>
<dbReference type="Pfam" id="PF08448">
    <property type="entry name" value="PAS_4"/>
    <property type="match status" value="1"/>
</dbReference>
<dbReference type="Proteomes" id="UP000253517">
    <property type="component" value="Unassembled WGS sequence"/>
</dbReference>
<evidence type="ECO:0000256" key="3">
    <source>
        <dbReference type="ARBA" id="ARBA00022553"/>
    </source>
</evidence>
<keyword evidence="3" id="KW-0597">Phosphoprotein</keyword>
<feature type="domain" description="Histidine kinase" evidence="7">
    <location>
        <begin position="269"/>
        <end position="486"/>
    </location>
</feature>
<dbReference type="CDD" id="cd00082">
    <property type="entry name" value="HisKA"/>
    <property type="match status" value="1"/>
</dbReference>
<dbReference type="InterPro" id="IPR003594">
    <property type="entry name" value="HATPase_dom"/>
</dbReference>
<evidence type="ECO:0000313" key="8">
    <source>
        <dbReference type="EMBL" id="RCX03246.1"/>
    </source>
</evidence>
<gene>
    <name evidence="8" type="ORF">DES35_103128</name>
</gene>
<evidence type="ECO:0000256" key="5">
    <source>
        <dbReference type="ARBA" id="ARBA00022777"/>
    </source>
</evidence>
<dbReference type="InterPro" id="IPR036890">
    <property type="entry name" value="HATPase_C_sf"/>
</dbReference>
<dbReference type="InterPro" id="IPR005467">
    <property type="entry name" value="His_kinase_dom"/>
</dbReference>
<dbReference type="RefSeq" id="WP_170125725.1">
    <property type="nucleotide sequence ID" value="NZ_BHZF01000003.1"/>
</dbReference>